<dbReference type="RefSeq" id="WP_386427002.1">
    <property type="nucleotide sequence ID" value="NZ_JBHSBB010000007.1"/>
</dbReference>
<evidence type="ECO:0000256" key="3">
    <source>
        <dbReference type="ARBA" id="ARBA00023295"/>
    </source>
</evidence>
<evidence type="ECO:0000313" key="5">
    <source>
        <dbReference type="Proteomes" id="UP001595765"/>
    </source>
</evidence>
<name>A0ABV8HHS4_9ACTN</name>
<keyword evidence="3" id="KW-0326">Glycosidase</keyword>
<evidence type="ECO:0000256" key="2">
    <source>
        <dbReference type="ARBA" id="ARBA00022801"/>
    </source>
</evidence>
<dbReference type="SUPFAM" id="SSF51445">
    <property type="entry name" value="(Trans)glycosidases"/>
    <property type="match status" value="1"/>
</dbReference>
<dbReference type="PANTHER" id="PTHR34135">
    <property type="entry name" value="LYSOZYME"/>
    <property type="match status" value="1"/>
</dbReference>
<keyword evidence="5" id="KW-1185">Reference proteome</keyword>
<dbReference type="InterPro" id="IPR002053">
    <property type="entry name" value="Glyco_hydro_25"/>
</dbReference>
<dbReference type="InterPro" id="IPR018077">
    <property type="entry name" value="Glyco_hydro_fam25_subgr"/>
</dbReference>
<comment type="caution">
    <text evidence="4">The sequence shown here is derived from an EMBL/GenBank/DDBJ whole genome shotgun (WGS) entry which is preliminary data.</text>
</comment>
<comment type="similarity">
    <text evidence="1">Belongs to the glycosyl hydrolase 25 family.</text>
</comment>
<protein>
    <submittedName>
        <fullName evidence="4">GH25 family lysozyme</fullName>
    </submittedName>
</protein>
<evidence type="ECO:0000256" key="1">
    <source>
        <dbReference type="ARBA" id="ARBA00010646"/>
    </source>
</evidence>
<proteinExistence type="inferred from homology"/>
<accession>A0ABV8HHS4</accession>
<keyword evidence="2" id="KW-0378">Hydrolase</keyword>
<organism evidence="4 5">
    <name type="scientific">Streptomyces polygonati</name>
    <dbReference type="NCBI Taxonomy" id="1617087"/>
    <lineage>
        <taxon>Bacteria</taxon>
        <taxon>Bacillati</taxon>
        <taxon>Actinomycetota</taxon>
        <taxon>Actinomycetes</taxon>
        <taxon>Kitasatosporales</taxon>
        <taxon>Streptomycetaceae</taxon>
        <taxon>Streptomyces</taxon>
    </lineage>
</organism>
<sequence length="277" mass="29759">MTVNGIDVASYQNSSYGTAGLGFVIVKATEGTGYINPKHAAQVATGRTHGLVVGHYHFAKAGPVADQVAYFLRHAAPQAGDILALDWEDTAVSAADKDAWLKQAQAAAPGHRVLLYCNRDFWLNRDRTSQCGDGLWIADPGAAAGHPRVEHAWTVHQYSETGGIDHDVANFADKAALRTWAAKGVAAPAYEPFPGASWFTVGRRSPIVAAMHDRLVAVGCDHYAGSANKDLIGSGDVASYEAWQRKYNTQHDKGWTGAALKWPPGKETWDALKVPNV</sequence>
<dbReference type="SMART" id="SM00641">
    <property type="entry name" value="Glyco_25"/>
    <property type="match status" value="1"/>
</dbReference>
<dbReference type="PANTHER" id="PTHR34135:SF2">
    <property type="entry name" value="LYSOZYME"/>
    <property type="match status" value="1"/>
</dbReference>
<gene>
    <name evidence="4" type="ORF">ACFO3J_06480</name>
</gene>
<dbReference type="Gene3D" id="3.20.20.80">
    <property type="entry name" value="Glycosidases"/>
    <property type="match status" value="1"/>
</dbReference>
<dbReference type="NCBIfam" id="NF038080">
    <property type="entry name" value="PG_bind_siph"/>
    <property type="match status" value="1"/>
</dbReference>
<dbReference type="EMBL" id="JBHSBB010000007">
    <property type="protein sequence ID" value="MFC4031116.1"/>
    <property type="molecule type" value="Genomic_DNA"/>
</dbReference>
<dbReference type="InterPro" id="IPR017853">
    <property type="entry name" value="GH"/>
</dbReference>
<dbReference type="Proteomes" id="UP001595765">
    <property type="component" value="Unassembled WGS sequence"/>
</dbReference>
<evidence type="ECO:0000313" key="4">
    <source>
        <dbReference type="EMBL" id="MFC4031116.1"/>
    </source>
</evidence>
<dbReference type="InterPro" id="IPR047763">
    <property type="entry name" value="PG_bind_dom_phiBT1-type"/>
</dbReference>
<dbReference type="Pfam" id="PF01183">
    <property type="entry name" value="Glyco_hydro_25"/>
    <property type="match status" value="1"/>
</dbReference>
<dbReference type="PROSITE" id="PS51904">
    <property type="entry name" value="GLYCOSYL_HYDROL_F25_2"/>
    <property type="match status" value="1"/>
</dbReference>
<reference evidence="5" key="1">
    <citation type="journal article" date="2019" name="Int. J. Syst. Evol. Microbiol.">
        <title>The Global Catalogue of Microorganisms (GCM) 10K type strain sequencing project: providing services to taxonomists for standard genome sequencing and annotation.</title>
        <authorList>
            <consortium name="The Broad Institute Genomics Platform"/>
            <consortium name="The Broad Institute Genome Sequencing Center for Infectious Disease"/>
            <person name="Wu L."/>
            <person name="Ma J."/>
        </authorList>
    </citation>
    <scope>NUCLEOTIDE SEQUENCE [LARGE SCALE GENOMIC DNA]</scope>
    <source>
        <strain evidence="5">CGMCC 4.7237</strain>
    </source>
</reference>
<dbReference type="CDD" id="cd00599">
    <property type="entry name" value="GH25_muramidase"/>
    <property type="match status" value="1"/>
</dbReference>